<reference evidence="2 3" key="1">
    <citation type="submission" date="2015-01" db="EMBL/GenBank/DDBJ databases">
        <title>Genome Assembly of Bacillus badius MTCC 1458.</title>
        <authorList>
            <person name="Verma A."/>
            <person name="Khatri I."/>
            <person name="Mual P."/>
            <person name="Subramanian S."/>
            <person name="Krishnamurthi S."/>
        </authorList>
    </citation>
    <scope>NUCLEOTIDE SEQUENCE [LARGE SCALE GENOMIC DNA]</scope>
    <source>
        <strain evidence="2 3">MTCC 1458</strain>
    </source>
</reference>
<keyword evidence="3" id="KW-1185">Reference proteome</keyword>
<dbReference type="Gene3D" id="3.50.50.60">
    <property type="entry name" value="FAD/NAD(P)-binding domain"/>
    <property type="match status" value="1"/>
</dbReference>
<dbReference type="PANTHER" id="PTHR13847">
    <property type="entry name" value="SARCOSINE DEHYDROGENASE-RELATED"/>
    <property type="match status" value="1"/>
</dbReference>
<organism evidence="2 3">
    <name type="scientific">Bacillus badius</name>
    <dbReference type="NCBI Taxonomy" id="1455"/>
    <lineage>
        <taxon>Bacteria</taxon>
        <taxon>Bacillati</taxon>
        <taxon>Bacillota</taxon>
        <taxon>Bacilli</taxon>
        <taxon>Bacillales</taxon>
        <taxon>Bacillaceae</taxon>
        <taxon>Pseudobacillus</taxon>
    </lineage>
</organism>
<dbReference type="SUPFAM" id="SSF51905">
    <property type="entry name" value="FAD/NAD(P)-binding domain"/>
    <property type="match status" value="1"/>
</dbReference>
<dbReference type="InterPro" id="IPR036188">
    <property type="entry name" value="FAD/NAD-bd_sf"/>
</dbReference>
<protein>
    <submittedName>
        <fullName evidence="2">Gamma-glutamyl-putrescine oxidase</fullName>
    </submittedName>
</protein>
<dbReference type="RefSeq" id="WP_041114408.1">
    <property type="nucleotide sequence ID" value="NZ_JARTHD010000023.1"/>
</dbReference>
<dbReference type="Pfam" id="PF01266">
    <property type="entry name" value="DAO"/>
    <property type="match status" value="1"/>
</dbReference>
<dbReference type="PANTHER" id="PTHR13847:SF281">
    <property type="entry name" value="FAD DEPENDENT OXIDOREDUCTASE DOMAIN-CONTAINING PROTEIN"/>
    <property type="match status" value="1"/>
</dbReference>
<proteinExistence type="predicted"/>
<sequence>MKQLSLWEATEKGRKHREKLVGDQTCEVVIVGGGFSGLSAAYHLQKQGYETAVLEKGRIGSGASGKNGGQILTGYVLSMSKLIKKYGLPTAKQMLQLTLDSIDLIEEIVKKNNISCGFHREGHFQAAYKPAHVEWLKREQDVLQRDFGYEVKIIGKQEMQQELDSSFYTGGSIDDKSAIFHPLNYALALANLAEEQGGIIYEETEALQLARRPDGKIKVTTTEGSLTADQIVLVTNAYSDDLHPAISRSVIPVESIMIATEPLPPDLLKRLIKKNRGIYDTKNLLYYFRKTDDHRLAFGGSGRTAGRREAKQLFSQLHDGMIRVFPDLKECRIEYQWSGKVAFTKEKVPYIGQLDDGTHFAFGYAGHGAAMSTLMGKLIAANVMKTGEGKNPLEKTALTPIPFYHQHAKAVSVMKHYYRLLDKLF</sequence>
<dbReference type="EMBL" id="JXLP01000021">
    <property type="protein sequence ID" value="KIL75879.1"/>
    <property type="molecule type" value="Genomic_DNA"/>
</dbReference>
<feature type="domain" description="FAD dependent oxidoreductase" evidence="1">
    <location>
        <begin position="28"/>
        <end position="381"/>
    </location>
</feature>
<dbReference type="PRINTS" id="PR00420">
    <property type="entry name" value="RNGMNOXGNASE"/>
</dbReference>
<evidence type="ECO:0000313" key="2">
    <source>
        <dbReference type="EMBL" id="KIL75879.1"/>
    </source>
</evidence>
<dbReference type="InterPro" id="IPR006076">
    <property type="entry name" value="FAD-dep_OxRdtase"/>
</dbReference>
<comment type="caution">
    <text evidence="2">The sequence shown here is derived from an EMBL/GenBank/DDBJ whole genome shotgun (WGS) entry which is preliminary data.</text>
</comment>
<dbReference type="Proteomes" id="UP000031982">
    <property type="component" value="Unassembled WGS sequence"/>
</dbReference>
<evidence type="ECO:0000259" key="1">
    <source>
        <dbReference type="Pfam" id="PF01266"/>
    </source>
</evidence>
<accession>A0ABR5APW4</accession>
<gene>
    <name evidence="2" type="ORF">SD77_2719</name>
</gene>
<evidence type="ECO:0000313" key="3">
    <source>
        <dbReference type="Proteomes" id="UP000031982"/>
    </source>
</evidence>
<dbReference type="Gene3D" id="3.30.9.10">
    <property type="entry name" value="D-Amino Acid Oxidase, subunit A, domain 2"/>
    <property type="match status" value="1"/>
</dbReference>
<name>A0ABR5APW4_BACBA</name>